<dbReference type="Gene3D" id="1.20.5.490">
    <property type="entry name" value="Single helix bin"/>
    <property type="match status" value="1"/>
</dbReference>
<feature type="coiled-coil region" evidence="1">
    <location>
        <begin position="467"/>
        <end position="525"/>
    </location>
</feature>
<feature type="compositionally biased region" description="Basic residues" evidence="2">
    <location>
        <begin position="65"/>
        <end position="75"/>
    </location>
</feature>
<sequence length="532" mass="60987">MSRNLPPFAIALKQRQENQNIAPKAPQSRQYYPEYEDEYTYIEDSREFDESTYNETEPEIQPKIKSSKKNHKSKNSQKQSNKLPNQQIPSSAQKKSQYTNQQSIEPDHDYLAEIEDYRNLLVDLQKKNTELETQVSDLTAENATLQNVQQDLIKERQISDDYFKQIDELKDALRDEQIKSKCFKEQVTQLESIVQSKNQQIEAKESMIHSINIAYNQMVSEYQANGLLVGTLTGQIRQYTRQIGELETQIAELKSAQRNQNLSKRYETCIDRNVYGQNFDNAQPDDAKFNNLYPPADNFNTLGDNQPLNGFNDFGANMNAFNDFGPKPSGLSEFNSQTNNLNDFGSNQNNFNDFSANANAFNDYGTNQNAFNEFGNQPIPSNDLNAQPNIGFNDYPDSNNNNFAFDDQLYVPPANNTNDIFGTSQMPKQASTAAVKRSALVDNIQFEDPQPQQQSQEEELDLQSMSASEMKDKLLSLQKERDEIERILNKAPPKGKLLAHVNREKEEKERQLDALIKQISKIKYRLKVIKAL</sequence>
<dbReference type="EMBL" id="JAPFFF010000009">
    <property type="protein sequence ID" value="KAK8882803.1"/>
    <property type="molecule type" value="Genomic_DNA"/>
</dbReference>
<proteinExistence type="predicted"/>
<keyword evidence="4" id="KW-1185">Reference proteome</keyword>
<gene>
    <name evidence="3" type="ORF">M9Y10_045444</name>
</gene>
<feature type="coiled-coil region" evidence="1">
    <location>
        <begin position="114"/>
        <end position="186"/>
    </location>
</feature>
<keyword evidence="1" id="KW-0175">Coiled coil</keyword>
<evidence type="ECO:0008006" key="5">
    <source>
        <dbReference type="Google" id="ProtNLM"/>
    </source>
</evidence>
<feature type="compositionally biased region" description="Polar residues" evidence="2">
    <location>
        <begin position="88"/>
        <end position="101"/>
    </location>
</feature>
<reference evidence="3 4" key="1">
    <citation type="submission" date="2024-04" db="EMBL/GenBank/DDBJ databases">
        <title>Tritrichomonas musculus Genome.</title>
        <authorList>
            <person name="Alves-Ferreira E."/>
            <person name="Grigg M."/>
            <person name="Lorenzi H."/>
            <person name="Galac M."/>
        </authorList>
    </citation>
    <scope>NUCLEOTIDE SEQUENCE [LARGE SCALE GENOMIC DNA]</scope>
    <source>
        <strain evidence="3 4">EAF2021</strain>
    </source>
</reference>
<feature type="compositionally biased region" description="Low complexity" evidence="2">
    <location>
        <begin position="76"/>
        <end position="87"/>
    </location>
</feature>
<evidence type="ECO:0000256" key="1">
    <source>
        <dbReference type="SAM" id="Coils"/>
    </source>
</evidence>
<evidence type="ECO:0000313" key="3">
    <source>
        <dbReference type="EMBL" id="KAK8882803.1"/>
    </source>
</evidence>
<feature type="region of interest" description="Disordered" evidence="2">
    <location>
        <begin position="1"/>
        <end position="101"/>
    </location>
</feature>
<name>A0ABR2JVF8_9EUKA</name>
<organism evidence="3 4">
    <name type="scientific">Tritrichomonas musculus</name>
    <dbReference type="NCBI Taxonomy" id="1915356"/>
    <lineage>
        <taxon>Eukaryota</taxon>
        <taxon>Metamonada</taxon>
        <taxon>Parabasalia</taxon>
        <taxon>Tritrichomonadida</taxon>
        <taxon>Tritrichomonadidae</taxon>
        <taxon>Tritrichomonas</taxon>
    </lineage>
</organism>
<protein>
    <recommendedName>
        <fullName evidence="5">Enkurin domain-containing protein</fullName>
    </recommendedName>
</protein>
<dbReference type="Proteomes" id="UP001470230">
    <property type="component" value="Unassembled WGS sequence"/>
</dbReference>
<evidence type="ECO:0000313" key="4">
    <source>
        <dbReference type="Proteomes" id="UP001470230"/>
    </source>
</evidence>
<comment type="caution">
    <text evidence="3">The sequence shown here is derived from an EMBL/GenBank/DDBJ whole genome shotgun (WGS) entry which is preliminary data.</text>
</comment>
<evidence type="ECO:0000256" key="2">
    <source>
        <dbReference type="SAM" id="MobiDB-lite"/>
    </source>
</evidence>
<accession>A0ABR2JVF8</accession>